<keyword evidence="2" id="KW-0472">Membrane</keyword>
<reference evidence="3" key="3">
    <citation type="submission" date="2025-09" db="UniProtKB">
        <authorList>
            <consortium name="Ensembl"/>
        </authorList>
    </citation>
    <scope>IDENTIFICATION</scope>
</reference>
<name>A0A8C4XD43_ERPCA</name>
<keyword evidence="4" id="KW-1185">Reference proteome</keyword>
<reference evidence="3" key="1">
    <citation type="submission" date="2021-06" db="EMBL/GenBank/DDBJ databases">
        <authorList>
            <consortium name="Wellcome Sanger Institute Data Sharing"/>
        </authorList>
    </citation>
    <scope>NUCLEOTIDE SEQUENCE [LARGE SCALE GENOMIC DNA]</scope>
</reference>
<proteinExistence type="predicted"/>
<feature type="compositionally biased region" description="Polar residues" evidence="1">
    <location>
        <begin position="221"/>
        <end position="233"/>
    </location>
</feature>
<feature type="compositionally biased region" description="Polar residues" evidence="1">
    <location>
        <begin position="186"/>
        <end position="196"/>
    </location>
</feature>
<feature type="transmembrane region" description="Helical" evidence="2">
    <location>
        <begin position="54"/>
        <end position="79"/>
    </location>
</feature>
<dbReference type="GeneID" id="127529805"/>
<dbReference type="InterPro" id="IPR029201">
    <property type="entry name" value="Jiraiya"/>
</dbReference>
<organism evidence="3 4">
    <name type="scientific">Erpetoichthys calabaricus</name>
    <name type="common">Rope fish</name>
    <name type="synonym">Calamoichthys calabaricus</name>
    <dbReference type="NCBI Taxonomy" id="27687"/>
    <lineage>
        <taxon>Eukaryota</taxon>
        <taxon>Metazoa</taxon>
        <taxon>Chordata</taxon>
        <taxon>Craniata</taxon>
        <taxon>Vertebrata</taxon>
        <taxon>Euteleostomi</taxon>
        <taxon>Actinopterygii</taxon>
        <taxon>Polypteriformes</taxon>
        <taxon>Polypteridae</taxon>
        <taxon>Erpetoichthys</taxon>
    </lineage>
</organism>
<dbReference type="PANTHER" id="PTHR36132:SF1">
    <property type="entry name" value="TRANSMEMBRANE PROTEIN 221"/>
    <property type="match status" value="1"/>
</dbReference>
<dbReference type="OrthoDB" id="8873919at2759"/>
<feature type="compositionally biased region" description="Basic and acidic residues" evidence="1">
    <location>
        <begin position="198"/>
        <end position="210"/>
    </location>
</feature>
<evidence type="ECO:0000313" key="3">
    <source>
        <dbReference type="Ensembl" id="ENSECRP00000022098.1"/>
    </source>
</evidence>
<feature type="region of interest" description="Disordered" evidence="1">
    <location>
        <begin position="182"/>
        <end position="247"/>
    </location>
</feature>
<dbReference type="InterPro" id="IPR053101">
    <property type="entry name" value="TM221"/>
</dbReference>
<dbReference type="AlphaFoldDB" id="A0A8C4XD43"/>
<keyword evidence="2" id="KW-1133">Transmembrane helix</keyword>
<dbReference type="PANTHER" id="PTHR36132">
    <property type="entry name" value="TRANSMEMBRANE PROTEIN 221"/>
    <property type="match status" value="1"/>
</dbReference>
<dbReference type="CTD" id="100130519"/>
<feature type="transmembrane region" description="Helical" evidence="2">
    <location>
        <begin position="12"/>
        <end position="34"/>
    </location>
</feature>
<feature type="transmembrane region" description="Helical" evidence="2">
    <location>
        <begin position="138"/>
        <end position="158"/>
    </location>
</feature>
<gene>
    <name evidence="3" type="primary">tmem221</name>
</gene>
<dbReference type="Proteomes" id="UP000694620">
    <property type="component" value="Chromosome 12"/>
</dbReference>
<accession>A0A8C4XD43</accession>
<dbReference type="Pfam" id="PF15038">
    <property type="entry name" value="Jiraiya"/>
    <property type="match status" value="1"/>
</dbReference>
<reference evidence="3" key="2">
    <citation type="submission" date="2025-08" db="UniProtKB">
        <authorList>
            <consortium name="Ensembl"/>
        </authorList>
    </citation>
    <scope>IDENTIFICATION</scope>
</reference>
<evidence type="ECO:0000256" key="2">
    <source>
        <dbReference type="SAM" id="Phobius"/>
    </source>
</evidence>
<sequence>MAWGQGRRSVTALLLLGILSAVMTVLSALLLFQLKAEPGSGTLQSVIGADVNTVLKPVAAVLTALSLTLHLSSAALCLLHGYLVSDLCGGEEEANRINWFLLDGRSIRHVTITLFCLGVPTYMTALSIYMLLHYQLQAGIASACLLAIGVLVLIGSVLHTMFRASHAASHVELSDAVFENDHGAVTPSTEPNCSNQEEPERRKSRPEIHRQFSYPPVPEPSQLQNVPVSTTNNETDKESHTSAIPRMQRTLSVESGLLHTQTKPWNGVNNEMRTVLAKKSGKDSTLV</sequence>
<evidence type="ECO:0000256" key="1">
    <source>
        <dbReference type="SAM" id="MobiDB-lite"/>
    </source>
</evidence>
<dbReference type="RefSeq" id="XP_051790634.1">
    <property type="nucleotide sequence ID" value="XM_051934674.1"/>
</dbReference>
<dbReference type="GeneTree" id="ENSGT00940000165199"/>
<feature type="transmembrane region" description="Helical" evidence="2">
    <location>
        <begin position="110"/>
        <end position="132"/>
    </location>
</feature>
<dbReference type="Ensembl" id="ENSECRT00000022569.1">
    <property type="protein sequence ID" value="ENSECRP00000022098.1"/>
    <property type="gene ID" value="ENSECRG00000014943.1"/>
</dbReference>
<evidence type="ECO:0000313" key="4">
    <source>
        <dbReference type="Proteomes" id="UP000694620"/>
    </source>
</evidence>
<protein>
    <submittedName>
        <fullName evidence="3">Transmembrane protein 221</fullName>
    </submittedName>
</protein>
<keyword evidence="2" id="KW-0812">Transmembrane</keyword>